<accession>A0A0D6PIQ4</accession>
<evidence type="ECO:0000313" key="1">
    <source>
        <dbReference type="EMBL" id="GAN81630.1"/>
    </source>
</evidence>
<dbReference type="EMBL" id="BANC01000105">
    <property type="protein sequence ID" value="GAN81630.1"/>
    <property type="molecule type" value="Genomic_DNA"/>
</dbReference>
<evidence type="ECO:0008006" key="3">
    <source>
        <dbReference type="Google" id="ProtNLM"/>
    </source>
</evidence>
<keyword evidence="2" id="KW-1185">Reference proteome</keyword>
<sequence length="377" mass="41626">MIILGELTNDAATKLEGWCWAPDRPTERRIVEIYVNGHLAVSAISARMNTELRERGIGDGYHGFSMPMPQVPVGSEESLIIEARERHTGTTFGRIVIQDKSSCDPIETRLTKAEHSAYEVLHSLGRYEAEPKAKSFASALHAIGSSLISQSIQQKRANTLSEISLPWIPNPRFTLILPALPQWRQTRDALRGLYPLLSTHRAEIILADDGRDPQTAILGARIRNLNYVLQPGAVIPRLNIAARMGRGQTLCILSSTKSSVRVFLDALGTLPPNQLILGSQPATIVRELGYAKAWPSSLFGVAAANLQTVLDRHLFISTGGFDRRLPSPLLAFADLALKSRLLGHTPTLWQECEGPHTLLGTGPIYQHRRVLLERWPA</sequence>
<reference evidence="1 2" key="1">
    <citation type="submission" date="2012-11" db="EMBL/GenBank/DDBJ databases">
        <title>Whole genome sequence of Acidocella aminolytica 101 = DSM 11237.</title>
        <authorList>
            <person name="Azuma Y."/>
            <person name="Higashiura N."/>
            <person name="Hirakawa H."/>
            <person name="Matsushita K."/>
        </authorList>
    </citation>
    <scope>NUCLEOTIDE SEQUENCE [LARGE SCALE GENOMIC DNA]</scope>
    <source>
        <strain evidence="2">101 / DSM 11237</strain>
    </source>
</reference>
<dbReference type="OrthoDB" id="118340at2"/>
<protein>
    <recommendedName>
        <fullName evidence="3">Glycosyltransferase 2-like domain-containing protein</fullName>
    </recommendedName>
</protein>
<comment type="caution">
    <text evidence="1">The sequence shown here is derived from an EMBL/GenBank/DDBJ whole genome shotgun (WGS) entry which is preliminary data.</text>
</comment>
<proteinExistence type="predicted"/>
<dbReference type="RefSeq" id="WP_139285008.1">
    <property type="nucleotide sequence ID" value="NZ_BANC01000105.1"/>
</dbReference>
<dbReference type="AlphaFoldDB" id="A0A0D6PIQ4"/>
<organism evidence="1 2">
    <name type="scientific">Acidocella aminolytica 101 = DSM 11237</name>
    <dbReference type="NCBI Taxonomy" id="1120923"/>
    <lineage>
        <taxon>Bacteria</taxon>
        <taxon>Pseudomonadati</taxon>
        <taxon>Pseudomonadota</taxon>
        <taxon>Alphaproteobacteria</taxon>
        <taxon>Acetobacterales</taxon>
        <taxon>Acidocellaceae</taxon>
        <taxon>Acidocella</taxon>
    </lineage>
</organism>
<evidence type="ECO:0000313" key="2">
    <source>
        <dbReference type="Proteomes" id="UP000032668"/>
    </source>
</evidence>
<gene>
    <name evidence="1" type="ORF">Aam_107_008</name>
</gene>
<name>A0A0D6PIQ4_9PROT</name>
<dbReference type="STRING" id="1120923.SAMN02746095_03778"/>
<dbReference type="Proteomes" id="UP000032668">
    <property type="component" value="Unassembled WGS sequence"/>
</dbReference>